<reference evidence="2" key="1">
    <citation type="journal article" date="2014" name="Front. Microbiol.">
        <title>High frequency of phylogenetically diverse reductive dehalogenase-homologous genes in deep subseafloor sedimentary metagenomes.</title>
        <authorList>
            <person name="Kawai M."/>
            <person name="Futagami T."/>
            <person name="Toyoda A."/>
            <person name="Takaki Y."/>
            <person name="Nishi S."/>
            <person name="Hori S."/>
            <person name="Arai W."/>
            <person name="Tsubouchi T."/>
            <person name="Morono Y."/>
            <person name="Uchiyama I."/>
            <person name="Ito T."/>
            <person name="Fujiyama A."/>
            <person name="Inagaki F."/>
            <person name="Takami H."/>
        </authorList>
    </citation>
    <scope>NUCLEOTIDE SEQUENCE</scope>
    <source>
        <strain evidence="2">Expedition CK06-06</strain>
    </source>
</reference>
<organism evidence="2">
    <name type="scientific">marine sediment metagenome</name>
    <dbReference type="NCBI Taxonomy" id="412755"/>
    <lineage>
        <taxon>unclassified sequences</taxon>
        <taxon>metagenomes</taxon>
        <taxon>ecological metagenomes</taxon>
    </lineage>
</organism>
<name>X1DXH3_9ZZZZ</name>
<feature type="region of interest" description="Disordered" evidence="1">
    <location>
        <begin position="1"/>
        <end position="23"/>
    </location>
</feature>
<sequence length="62" mass="6763">TLIGSNLNANQPPDIADLPVGGFDWSDMAQETNSYPCPTAPKARKPLLRMDLPYVGREGSKF</sequence>
<accession>X1DXH3</accession>
<evidence type="ECO:0000313" key="2">
    <source>
        <dbReference type="EMBL" id="GAH01078.1"/>
    </source>
</evidence>
<evidence type="ECO:0000256" key="1">
    <source>
        <dbReference type="SAM" id="MobiDB-lite"/>
    </source>
</evidence>
<gene>
    <name evidence="2" type="ORF">S01H4_43711</name>
</gene>
<feature type="non-terminal residue" evidence="2">
    <location>
        <position position="1"/>
    </location>
</feature>
<comment type="caution">
    <text evidence="2">The sequence shown here is derived from an EMBL/GenBank/DDBJ whole genome shotgun (WGS) entry which is preliminary data.</text>
</comment>
<dbReference type="AlphaFoldDB" id="X1DXH3"/>
<proteinExistence type="predicted"/>
<dbReference type="EMBL" id="BART01024141">
    <property type="protein sequence ID" value="GAH01078.1"/>
    <property type="molecule type" value="Genomic_DNA"/>
</dbReference>
<protein>
    <submittedName>
        <fullName evidence="2">Uncharacterized protein</fullName>
    </submittedName>
</protein>
<feature type="compositionally biased region" description="Polar residues" evidence="1">
    <location>
        <begin position="1"/>
        <end position="11"/>
    </location>
</feature>